<keyword evidence="2" id="KW-0436">Ligase</keyword>
<feature type="domain" description="Serine hydrolase" evidence="6">
    <location>
        <begin position="15"/>
        <end position="223"/>
    </location>
</feature>
<evidence type="ECO:0000256" key="1">
    <source>
        <dbReference type="ARBA" id="ARBA00006432"/>
    </source>
</evidence>
<feature type="transmembrane region" description="Helical" evidence="4">
    <location>
        <begin position="1071"/>
        <end position="1096"/>
    </location>
</feature>
<feature type="transmembrane region" description="Helical" evidence="4">
    <location>
        <begin position="925"/>
        <end position="944"/>
    </location>
</feature>
<evidence type="ECO:0000313" key="9">
    <source>
        <dbReference type="Proteomes" id="UP000291116"/>
    </source>
</evidence>
<proteinExistence type="inferred from homology"/>
<dbReference type="EMBL" id="CAACVS010000059">
    <property type="protein sequence ID" value="VEU35442.1"/>
    <property type="molecule type" value="Genomic_DNA"/>
</dbReference>
<sequence length="1464" mass="161395">MPTSPDQSSALILLSKPRLLCLHGSGSNSVVTQAQLRNLGFHKCFGVTHLVAPLLCSGEIDENVRSVCEDGSFYSWMNKTKDNKGCLPDLVASLKFVLRHVIQEGPYDAVYGFSQGAGIAAILSCRAIRKKLLWDMGETKVDENPATDNPWKFIFAACATLPIPWRDITHYLKLSTITSIEVPSVHLIGIDDPLKQSSERFFDDFNGDDDKKLPVYFEGGHEIVSTSGSLGRASYAAIEWFSNFNPKWILPSIGFDDSPLCAIAKEINGFTVGSSSQETLNGTFGQYQLNAICDRDFDLSMMRLLENEEIEHKIAFRAPGKAPMTYGALRRFVRGRGNLSTIGCTRGDKVAYLTPYGVLGAVAFVSISAQCTAVPLDPESSSADLVMAFRQLRPDVLIVFDDLGADVCEQASSTAANAGVRVIDASGDFKEATFSFADCEQNNKDILENKGSDTCILLRTSGTTSEPKIVPLDTWSILTNAIAIANNLGLRDTDVALNAMPLFHIGGLMTNLLASFVSGGSSIFLPKFNVSTFAERLTKSKGGVVEPTWFSTVPSILAALESYVSSSEESSLLRSSLRFVRVGAAAISDDLIIKCQQTFGCRVVPTYSMTECMPISQPQQDATIVDERPGSVGRALAVSICIVNSNLVPLPYRKKGRSESIIGEVCISGSTVTKGYLSNDEANRSAFFRLAKKSWFRTGDLGYLDRDGYLYLTGRSKDMIKVNGEQVSPIEVEEACMRFPGVELCIAFSQPSNNSWGEQVGIACVLSASNFDRGHSSLVDEMEFQTELRRFLKVEQGLVDWKIPERIQIVCEGDLPKTKSGKYKRAGLDKILDEAYPSSATNQPMADRDYLAKKMSPLHPAAVGVQFVLAVAVMYVHIGNLNVWAIDSPTEGSGTYYYQRLVDRTGVGAFSEWSNTRTWCFHTPLFFFVGGFLLATGTHSPILGKSALLGFYKVRILSLHPMYLLSVLLCVAIFVVQCHPENFIPGFDRTRTPIEGEAFVCQAAPVEMSWGGTLISSIVTYSLLLQSWPVAIPFTWFLSYYTWFSSVYMFCIFVFPWCHKPFFAAKDDRTALWKLTISWLGALYVFVGIFSAGLAVSDNESTLNWFALSMYLFPPGWLPCFSLGIGASFLLEHYRRKGEVARYAKVSGLLTDFISLFLLAGWIFYGTSSSSLAAPSSVVTDIGERYWAAYVSRLVCPLGFVWFIGLAIGRGVTARILSRHTVVCWLAPSSYNVFLFHQPISELYFFATRRIWWAYPKSFYWFSPYPIPVKTWEIPIVMTIVILFSMLMHFYVNGVLIGATTNCIRCGFKGERQQDGEASHDHGQHHPEIKSVATIVLETIARVCHIDPSRLRGETDLTEIGMSSMTLPVAISEINSALKSHPSEAKLALRHVQSMGSITDLVSLASEGGSSRAMRSSLRASRLSRSASRVSLGSSRHSTNFSLFGNNNDAESSEVEDVEEGLRF</sequence>
<dbReference type="Pfam" id="PF03959">
    <property type="entry name" value="FSH1"/>
    <property type="match status" value="1"/>
</dbReference>
<feature type="region of interest" description="Disordered" evidence="3">
    <location>
        <begin position="1441"/>
        <end position="1464"/>
    </location>
</feature>
<evidence type="ECO:0000256" key="4">
    <source>
        <dbReference type="SAM" id="Phobius"/>
    </source>
</evidence>
<accession>A0A448Z072</accession>
<dbReference type="InterPro" id="IPR029058">
    <property type="entry name" value="AB_hydrolase_fold"/>
</dbReference>
<evidence type="ECO:0008006" key="10">
    <source>
        <dbReference type="Google" id="ProtNLM"/>
    </source>
</evidence>
<dbReference type="Gene3D" id="3.40.50.12780">
    <property type="entry name" value="N-terminal domain of ligase-like"/>
    <property type="match status" value="1"/>
</dbReference>
<dbReference type="OrthoDB" id="45151at2759"/>
<dbReference type="PANTHER" id="PTHR43201">
    <property type="entry name" value="ACYL-COA SYNTHETASE"/>
    <property type="match status" value="1"/>
</dbReference>
<dbReference type="InterPro" id="IPR045851">
    <property type="entry name" value="AMP-bd_C_sf"/>
</dbReference>
<dbReference type="Pfam" id="PF13193">
    <property type="entry name" value="AMP-binding_C"/>
    <property type="match status" value="1"/>
</dbReference>
<feature type="domain" description="AMP-binding enzyme C-terminal" evidence="7">
    <location>
        <begin position="731"/>
        <end position="822"/>
    </location>
</feature>
<dbReference type="PROSITE" id="PS00455">
    <property type="entry name" value="AMP_BINDING"/>
    <property type="match status" value="1"/>
</dbReference>
<dbReference type="InterPro" id="IPR042099">
    <property type="entry name" value="ANL_N_sf"/>
</dbReference>
<dbReference type="Gene3D" id="3.40.50.1820">
    <property type="entry name" value="alpha/beta hydrolase"/>
    <property type="match status" value="1"/>
</dbReference>
<keyword evidence="4" id="KW-0812">Transmembrane</keyword>
<dbReference type="PANTHER" id="PTHR43201:SF5">
    <property type="entry name" value="MEDIUM-CHAIN ACYL-COA LIGASE ACSF2, MITOCHONDRIAL"/>
    <property type="match status" value="1"/>
</dbReference>
<keyword evidence="9" id="KW-1185">Reference proteome</keyword>
<evidence type="ECO:0000259" key="5">
    <source>
        <dbReference type="Pfam" id="PF00501"/>
    </source>
</evidence>
<evidence type="ECO:0000313" key="8">
    <source>
        <dbReference type="EMBL" id="VEU35442.1"/>
    </source>
</evidence>
<dbReference type="Proteomes" id="UP000291116">
    <property type="component" value="Unassembled WGS sequence"/>
</dbReference>
<dbReference type="SUPFAM" id="SSF53474">
    <property type="entry name" value="alpha/beta-Hydrolases"/>
    <property type="match status" value="1"/>
</dbReference>
<comment type="similarity">
    <text evidence="1">Belongs to the ATP-dependent AMP-binding enzyme family.</text>
</comment>
<evidence type="ECO:0000256" key="3">
    <source>
        <dbReference type="SAM" id="MobiDB-lite"/>
    </source>
</evidence>
<feature type="domain" description="AMP-dependent synthetase/ligase" evidence="5">
    <location>
        <begin position="314"/>
        <end position="677"/>
    </location>
</feature>
<reference evidence="8 9" key="1">
    <citation type="submission" date="2019-01" db="EMBL/GenBank/DDBJ databases">
        <authorList>
            <person name="Ferrante I. M."/>
        </authorList>
    </citation>
    <scope>NUCLEOTIDE SEQUENCE [LARGE SCALE GENOMIC DNA]</scope>
    <source>
        <strain evidence="8 9">B856</strain>
    </source>
</reference>
<feature type="transmembrane region" description="Helical" evidence="4">
    <location>
        <begin position="1116"/>
        <end position="1134"/>
    </location>
</feature>
<feature type="compositionally biased region" description="Acidic residues" evidence="3">
    <location>
        <begin position="1451"/>
        <end position="1464"/>
    </location>
</feature>
<protein>
    <recommendedName>
        <fullName evidence="10">Carrier domain-containing protein</fullName>
    </recommendedName>
</protein>
<organism evidence="8 9">
    <name type="scientific">Pseudo-nitzschia multistriata</name>
    <dbReference type="NCBI Taxonomy" id="183589"/>
    <lineage>
        <taxon>Eukaryota</taxon>
        <taxon>Sar</taxon>
        <taxon>Stramenopiles</taxon>
        <taxon>Ochrophyta</taxon>
        <taxon>Bacillariophyta</taxon>
        <taxon>Bacillariophyceae</taxon>
        <taxon>Bacillariophycidae</taxon>
        <taxon>Bacillariales</taxon>
        <taxon>Bacillariaceae</taxon>
        <taxon>Pseudo-nitzschia</taxon>
    </lineage>
</organism>
<dbReference type="Gene3D" id="3.30.300.30">
    <property type="match status" value="1"/>
</dbReference>
<dbReference type="GO" id="GO:0031956">
    <property type="term" value="F:medium-chain fatty acid-CoA ligase activity"/>
    <property type="evidence" value="ECO:0007669"/>
    <property type="project" value="TreeGrafter"/>
</dbReference>
<dbReference type="InterPro" id="IPR005645">
    <property type="entry name" value="FSH-like_dom"/>
</dbReference>
<dbReference type="SUPFAM" id="SSF56801">
    <property type="entry name" value="Acetyl-CoA synthetase-like"/>
    <property type="match status" value="1"/>
</dbReference>
<gene>
    <name evidence="8" type="ORF">PSNMU_V1.4_AUG-EV-PASAV3_0022160</name>
</gene>
<evidence type="ECO:0000256" key="2">
    <source>
        <dbReference type="ARBA" id="ARBA00022598"/>
    </source>
</evidence>
<feature type="transmembrane region" description="Helical" evidence="4">
    <location>
        <begin position="1040"/>
        <end position="1059"/>
    </location>
</feature>
<feature type="transmembrane region" description="Helical" evidence="4">
    <location>
        <begin position="1146"/>
        <end position="1167"/>
    </location>
</feature>
<dbReference type="InterPro" id="IPR000873">
    <property type="entry name" value="AMP-dep_synth/lig_dom"/>
</dbReference>
<feature type="transmembrane region" description="Helical" evidence="4">
    <location>
        <begin position="1187"/>
        <end position="1209"/>
    </location>
</feature>
<evidence type="ECO:0000259" key="6">
    <source>
        <dbReference type="Pfam" id="PF03959"/>
    </source>
</evidence>
<dbReference type="InterPro" id="IPR020845">
    <property type="entry name" value="AMP-binding_CS"/>
</dbReference>
<feature type="transmembrane region" description="Helical" evidence="4">
    <location>
        <begin position="956"/>
        <end position="976"/>
    </location>
</feature>
<keyword evidence="4" id="KW-1133">Transmembrane helix</keyword>
<dbReference type="InterPro" id="IPR025110">
    <property type="entry name" value="AMP-bd_C"/>
</dbReference>
<dbReference type="GO" id="GO:0006631">
    <property type="term" value="P:fatty acid metabolic process"/>
    <property type="evidence" value="ECO:0007669"/>
    <property type="project" value="TreeGrafter"/>
</dbReference>
<evidence type="ECO:0000259" key="7">
    <source>
        <dbReference type="Pfam" id="PF13193"/>
    </source>
</evidence>
<name>A0A448Z072_9STRA</name>
<keyword evidence="4" id="KW-0472">Membrane</keyword>
<feature type="transmembrane region" description="Helical" evidence="4">
    <location>
        <begin position="1272"/>
        <end position="1292"/>
    </location>
</feature>
<dbReference type="Pfam" id="PF00501">
    <property type="entry name" value="AMP-binding"/>
    <property type="match status" value="1"/>
</dbReference>